<proteinExistence type="predicted"/>
<evidence type="ECO:0000313" key="3">
    <source>
        <dbReference type="EMBL" id="CAJ1380765.1"/>
    </source>
</evidence>
<feature type="chain" id="PRO_5041449214" description="Fucosyltransferase" evidence="2">
    <location>
        <begin position="19"/>
        <end position="738"/>
    </location>
</feature>
<keyword evidence="4" id="KW-1185">Reference proteome</keyword>
<organism evidence="3 4">
    <name type="scientific">Effrenium voratum</name>
    <dbReference type="NCBI Taxonomy" id="2562239"/>
    <lineage>
        <taxon>Eukaryota</taxon>
        <taxon>Sar</taxon>
        <taxon>Alveolata</taxon>
        <taxon>Dinophyceae</taxon>
        <taxon>Suessiales</taxon>
        <taxon>Symbiodiniaceae</taxon>
        <taxon>Effrenium</taxon>
    </lineage>
</organism>
<feature type="signal peptide" evidence="2">
    <location>
        <begin position="1"/>
        <end position="18"/>
    </location>
</feature>
<dbReference type="Proteomes" id="UP001178507">
    <property type="component" value="Unassembled WGS sequence"/>
</dbReference>
<comment type="caution">
    <text evidence="3">The sequence shown here is derived from an EMBL/GenBank/DDBJ whole genome shotgun (WGS) entry which is preliminary data.</text>
</comment>
<evidence type="ECO:0000313" key="4">
    <source>
        <dbReference type="Proteomes" id="UP001178507"/>
    </source>
</evidence>
<evidence type="ECO:0000256" key="1">
    <source>
        <dbReference type="SAM" id="MobiDB-lite"/>
    </source>
</evidence>
<protein>
    <recommendedName>
        <fullName evidence="5">Fucosyltransferase</fullName>
    </recommendedName>
</protein>
<sequence length="738" mass="81365">MRWLAVLWRGSALGSVLPAELHCTGSALLVQTSFAGTQAFTCPPYYEAQTCCLQHEMEQIWEKVEDMLQFVLRVMEDQGEDLKRAEDQEAAGFLEDDGSICSEYHAQLFSSRLRGFREARQATAKGVDILQGATMHMLCAACFQSSSQLKLEQVDNFTSSALLSLQDRMGAIFTEQVLADRSPDTQCSLGYVDALTAGISFPSWGRFSPAFVWQGSLLASFAGWMDRVLSLLMEVPGSLLFQRTLLQLLFFYAERPDSDAFQLLQGHSGAVLDYSSIEEEPEKLCPDAPRLFIFVRQAVPTDKLLQCYKDLQAVPAGVRWVLTNSSHVSAMSGEVKAKEQLIWRRFEARSLHGVARALCAAPAWVVELEAMDCKDAPHVSRLLTSPSEQDLRRSSWPQGVSPVTPSPPPSWSGLEEYVQAHAAFVQQSRSGAVPASRKALVYVCTAMSYCGGHGDRLNGMLGAFVVAMLAGRAFFIDSQRPVPLSLVLQPRVGGIDWRMHGSHAVLPAGFNFNDNLAAFESDPHVVLDSQEDVLRIVSNQRLSAAALRSHPRSARALGLTGPRLHMELFQLLFQPSPALSARLRARKLPEGRRIGLHFRAGDQMPQHWKDPPRHDLAQLEEFLNCAEDLERQQGWNATFLLFADTDKVREMPRVQELAAAGKLVLPEQTDGLVHLDRSPATLTVRGLLQTWADWWTLAFDVDALVLSHSGFGATALELGPLRPAVLGLGCVLADGSTG</sequence>
<accession>A0AA36I4G1</accession>
<reference evidence="3" key="1">
    <citation type="submission" date="2023-08" db="EMBL/GenBank/DDBJ databases">
        <authorList>
            <person name="Chen Y."/>
            <person name="Shah S."/>
            <person name="Dougan E. K."/>
            <person name="Thang M."/>
            <person name="Chan C."/>
        </authorList>
    </citation>
    <scope>NUCLEOTIDE SEQUENCE</scope>
</reference>
<feature type="region of interest" description="Disordered" evidence="1">
    <location>
        <begin position="384"/>
        <end position="408"/>
    </location>
</feature>
<evidence type="ECO:0008006" key="5">
    <source>
        <dbReference type="Google" id="ProtNLM"/>
    </source>
</evidence>
<name>A0AA36I4G1_9DINO</name>
<dbReference type="AlphaFoldDB" id="A0AA36I4G1"/>
<gene>
    <name evidence="3" type="ORF">EVOR1521_LOCUS8623</name>
</gene>
<keyword evidence="2" id="KW-0732">Signal</keyword>
<evidence type="ECO:0000256" key="2">
    <source>
        <dbReference type="SAM" id="SignalP"/>
    </source>
</evidence>
<dbReference type="EMBL" id="CAUJNA010000746">
    <property type="protein sequence ID" value="CAJ1380765.1"/>
    <property type="molecule type" value="Genomic_DNA"/>
</dbReference>